<name>A0A173V104_EUBRA</name>
<dbReference type="STRING" id="39490.ERS852448_02423"/>
<dbReference type="AlphaFoldDB" id="A0A173V104"/>
<evidence type="ECO:0000313" key="3">
    <source>
        <dbReference type="Proteomes" id="UP000095492"/>
    </source>
</evidence>
<dbReference type="RefSeq" id="WP_055290664.1">
    <property type="nucleotide sequence ID" value="NZ_CBCTYR010000034.1"/>
</dbReference>
<protein>
    <recommendedName>
        <fullName evidence="1">Chalcone isomerase N-terminal domain-containing protein</fullName>
    </recommendedName>
</protein>
<dbReference type="OrthoDB" id="2079094at2"/>
<feature type="domain" description="Chalcone isomerase N-terminal" evidence="1">
    <location>
        <begin position="6"/>
        <end position="106"/>
    </location>
</feature>
<dbReference type="GeneID" id="97391505"/>
<sequence length="283" mass="32503">MADFKFEPMRSLIYVDCVSEDYRPKLQRWLYKVHIPDSISQFEPYVTKYAFYPSFPIPPQGDRFGYARMQLTEHHWLVSDLDPRLEIKAIAETFPMDVLVWQGQIPAAAHTDAQIDSDGDAGNAARKSNNAEGNPFIFAFLPMWWEKDLKGKGRTIEDGANYRFNMTIGFPEGVDKAEGEKWLFEKVVPILQAAPECTRVLASAVKKDINGCVMDWVLEIWFENQSGWYKVMVDDMKALEKPSWAQQDAFPFLKPYHNVCSAAVADYTPSNNLANYRGYITMR</sequence>
<dbReference type="EMBL" id="CYYA01000019">
    <property type="protein sequence ID" value="CUN20923.1"/>
    <property type="molecule type" value="Genomic_DNA"/>
</dbReference>
<gene>
    <name evidence="2" type="ORF">ERS852448_02423</name>
</gene>
<reference evidence="2 3" key="1">
    <citation type="submission" date="2015-09" db="EMBL/GenBank/DDBJ databases">
        <authorList>
            <consortium name="Pathogen Informatics"/>
        </authorList>
    </citation>
    <scope>NUCLEOTIDE SEQUENCE [LARGE SCALE GENOMIC DNA]</scope>
    <source>
        <strain evidence="2 3">2789STDY5608891</strain>
    </source>
</reference>
<proteinExistence type="predicted"/>
<organism evidence="2 3">
    <name type="scientific">Eubacterium ramulus</name>
    <dbReference type="NCBI Taxonomy" id="39490"/>
    <lineage>
        <taxon>Bacteria</taxon>
        <taxon>Bacillati</taxon>
        <taxon>Bacillota</taxon>
        <taxon>Clostridia</taxon>
        <taxon>Eubacteriales</taxon>
        <taxon>Eubacteriaceae</taxon>
        <taxon>Eubacterium</taxon>
    </lineage>
</organism>
<accession>A0A173V104</accession>
<evidence type="ECO:0000259" key="1">
    <source>
        <dbReference type="Pfam" id="PF18232"/>
    </source>
</evidence>
<evidence type="ECO:0000313" key="2">
    <source>
        <dbReference type="EMBL" id="CUN20923.1"/>
    </source>
</evidence>
<dbReference type="InterPro" id="IPR040518">
    <property type="entry name" value="Chalcone_N"/>
</dbReference>
<dbReference type="Pfam" id="PF18232">
    <property type="entry name" value="Chalcone_N"/>
    <property type="match status" value="1"/>
</dbReference>
<dbReference type="Proteomes" id="UP000095492">
    <property type="component" value="Unassembled WGS sequence"/>
</dbReference>